<protein>
    <recommendedName>
        <fullName evidence="3">YdbS-like PH domain-containing protein</fullName>
    </recommendedName>
</protein>
<feature type="signal peptide" evidence="2">
    <location>
        <begin position="1"/>
        <end position="17"/>
    </location>
</feature>
<evidence type="ECO:0000256" key="1">
    <source>
        <dbReference type="SAM" id="Phobius"/>
    </source>
</evidence>
<dbReference type="EMBL" id="HBEA01015278">
    <property type="protein sequence ID" value="CAD8262173.1"/>
    <property type="molecule type" value="Transcribed_RNA"/>
</dbReference>
<gene>
    <name evidence="4" type="ORF">PPYR1160_LOCUS11675</name>
</gene>
<sequence>MVSTALLLVALFQGAGAFMPQAPVGSRLLAPRGLARPLRQGPLFGKPKLSDMLEELDEDAEDGAPKKSQEAKVALEPEEVFYEGPPSKSELVGPALSIFTVIGLIPFSAAAVRQAWVRYTITSRRIRVTSGYQGQDETEIIYPDIKSMKYAWRSFGAAGDVVIELRDGARVEMRSLPEFERLYKEIFSRISEDAQEESDSMK</sequence>
<name>A0A7R9UCQ1_9STRA</name>
<feature type="transmembrane region" description="Helical" evidence="1">
    <location>
        <begin position="91"/>
        <end position="112"/>
    </location>
</feature>
<accession>A0A7R9UCQ1</accession>
<proteinExistence type="predicted"/>
<feature type="chain" id="PRO_5030722822" description="YdbS-like PH domain-containing protein" evidence="2">
    <location>
        <begin position="18"/>
        <end position="202"/>
    </location>
</feature>
<dbReference type="PANTHER" id="PTHR35688:SF2">
    <property type="entry name" value="NAD(P)-LINKED OXIDOREDUCTASE SUPERFAMILY PROTEIN"/>
    <property type="match status" value="1"/>
</dbReference>
<dbReference type="Pfam" id="PF03703">
    <property type="entry name" value="bPH_2"/>
    <property type="match status" value="1"/>
</dbReference>
<dbReference type="AlphaFoldDB" id="A0A7R9UCQ1"/>
<dbReference type="InterPro" id="IPR005182">
    <property type="entry name" value="YdbS-like_PH"/>
</dbReference>
<reference evidence="4" key="1">
    <citation type="submission" date="2021-01" db="EMBL/GenBank/DDBJ databases">
        <authorList>
            <person name="Corre E."/>
            <person name="Pelletier E."/>
            <person name="Niang G."/>
            <person name="Scheremetjew M."/>
            <person name="Finn R."/>
            <person name="Kale V."/>
            <person name="Holt S."/>
            <person name="Cochrane G."/>
            <person name="Meng A."/>
            <person name="Brown T."/>
            <person name="Cohen L."/>
        </authorList>
    </citation>
    <scope>NUCLEOTIDE SEQUENCE</scope>
    <source>
        <strain evidence="4">CCMP2078</strain>
    </source>
</reference>
<keyword evidence="1" id="KW-0472">Membrane</keyword>
<organism evidence="4">
    <name type="scientific">Pinguiococcus pyrenoidosus</name>
    <dbReference type="NCBI Taxonomy" id="172671"/>
    <lineage>
        <taxon>Eukaryota</taxon>
        <taxon>Sar</taxon>
        <taxon>Stramenopiles</taxon>
        <taxon>Ochrophyta</taxon>
        <taxon>Pinguiophyceae</taxon>
        <taxon>Pinguiochrysidales</taxon>
        <taxon>Pinguiochrysidaceae</taxon>
        <taxon>Pinguiococcus</taxon>
    </lineage>
</organism>
<feature type="domain" description="YdbS-like PH" evidence="3">
    <location>
        <begin position="115"/>
        <end position="186"/>
    </location>
</feature>
<keyword evidence="2" id="KW-0732">Signal</keyword>
<evidence type="ECO:0000313" key="4">
    <source>
        <dbReference type="EMBL" id="CAD8262173.1"/>
    </source>
</evidence>
<evidence type="ECO:0000256" key="2">
    <source>
        <dbReference type="SAM" id="SignalP"/>
    </source>
</evidence>
<evidence type="ECO:0000259" key="3">
    <source>
        <dbReference type="Pfam" id="PF03703"/>
    </source>
</evidence>
<keyword evidence="1" id="KW-0812">Transmembrane</keyword>
<dbReference type="PANTHER" id="PTHR35688">
    <property type="entry name" value="NAD(P)-LINKED OXIDOREDUCTASE SUPERFAMILY PROTEIN"/>
    <property type="match status" value="1"/>
</dbReference>
<keyword evidence="1" id="KW-1133">Transmembrane helix</keyword>